<dbReference type="AlphaFoldDB" id="A0A4S4L0M8"/>
<feature type="transmembrane region" description="Helical" evidence="2">
    <location>
        <begin position="34"/>
        <end position="56"/>
    </location>
</feature>
<accession>A0A4S4L0M8</accession>
<evidence type="ECO:0000313" key="4">
    <source>
        <dbReference type="Proteomes" id="UP000310158"/>
    </source>
</evidence>
<proteinExistence type="predicted"/>
<feature type="region of interest" description="Disordered" evidence="1">
    <location>
        <begin position="332"/>
        <end position="351"/>
    </location>
</feature>
<dbReference type="OrthoDB" id="3268525at2759"/>
<feature type="region of interest" description="Disordered" evidence="1">
    <location>
        <begin position="136"/>
        <end position="169"/>
    </location>
</feature>
<gene>
    <name evidence="3" type="ORF">EW146_g10071</name>
</gene>
<keyword evidence="2" id="KW-0812">Transmembrane</keyword>
<feature type="region of interest" description="Disordered" evidence="1">
    <location>
        <begin position="267"/>
        <end position="287"/>
    </location>
</feature>
<reference evidence="3 4" key="1">
    <citation type="submission" date="2019-02" db="EMBL/GenBank/DDBJ databases">
        <title>Genome sequencing of the rare red list fungi Bondarzewia mesenterica.</title>
        <authorList>
            <person name="Buettner E."/>
            <person name="Kellner H."/>
        </authorList>
    </citation>
    <scope>NUCLEOTIDE SEQUENCE [LARGE SCALE GENOMIC DNA]</scope>
    <source>
        <strain evidence="3 4">DSM 108281</strain>
    </source>
</reference>
<dbReference type="EMBL" id="SGPL01001095">
    <property type="protein sequence ID" value="THH04836.1"/>
    <property type="molecule type" value="Genomic_DNA"/>
</dbReference>
<name>A0A4S4L0M8_9AGAM</name>
<comment type="caution">
    <text evidence="3">The sequence shown here is derived from an EMBL/GenBank/DDBJ whole genome shotgun (WGS) entry which is preliminary data.</text>
</comment>
<sequence length="429" mass="46685">MFHLNRRCFGLLHLYNRGIVSRCREIEHYRRVNFHAFIFHDLLFVFFVFGSCVVAYTSPTIPLIVTPSPSDQLTSSLPTTTSIPTPSLSQELSSVTVTRTPSTVSTVSSIAMRSSVFDSYSIMDFPLDDVSTEPSLLSTHRSATPRSLSPAGIPLPSSPSSSLPSVSLSVSMSTPQTNIPSVHSVLETISSEGRSEILTHDVNRLLQYLHELEGNRAQDNEGLHDHMREIERELSDLQDYLRSQEVPEVPPPVPRKDHSVGSGSIIWSIPATPMSPRPRLSMPASPRPPIEAAPRSIPPAMSASPRPLVEATTRAVPRVMAGTSLHLVPVPLTPPPLRMSSPSSLSHSDDFSLMESETYPIKPSSPFSSSSPVSTPSSSFIDLSSFVISESDPTSGAYLSHVIALGKPFKQDNDILFRTISGTVSYSNG</sequence>
<feature type="compositionally biased region" description="Low complexity" evidence="1">
    <location>
        <begin position="147"/>
        <end position="169"/>
    </location>
</feature>
<keyword evidence="2" id="KW-1133">Transmembrane helix</keyword>
<evidence type="ECO:0000313" key="3">
    <source>
        <dbReference type="EMBL" id="THH04836.1"/>
    </source>
</evidence>
<keyword evidence="4" id="KW-1185">Reference proteome</keyword>
<dbReference type="Proteomes" id="UP000310158">
    <property type="component" value="Unassembled WGS sequence"/>
</dbReference>
<feature type="compositionally biased region" description="Polar residues" evidence="1">
    <location>
        <begin position="136"/>
        <end position="146"/>
    </location>
</feature>
<organism evidence="3 4">
    <name type="scientific">Bondarzewia mesenterica</name>
    <dbReference type="NCBI Taxonomy" id="1095465"/>
    <lineage>
        <taxon>Eukaryota</taxon>
        <taxon>Fungi</taxon>
        <taxon>Dikarya</taxon>
        <taxon>Basidiomycota</taxon>
        <taxon>Agaricomycotina</taxon>
        <taxon>Agaricomycetes</taxon>
        <taxon>Russulales</taxon>
        <taxon>Bondarzewiaceae</taxon>
        <taxon>Bondarzewia</taxon>
    </lineage>
</organism>
<protein>
    <submittedName>
        <fullName evidence="3">Uncharacterized protein</fullName>
    </submittedName>
</protein>
<evidence type="ECO:0000256" key="2">
    <source>
        <dbReference type="SAM" id="Phobius"/>
    </source>
</evidence>
<evidence type="ECO:0000256" key="1">
    <source>
        <dbReference type="SAM" id="MobiDB-lite"/>
    </source>
</evidence>
<keyword evidence="2" id="KW-0472">Membrane</keyword>